<keyword evidence="2" id="KW-1003">Cell membrane</keyword>
<organism evidence="8 9">
    <name type="scientific">Candidatus Carbonibacillus altaicus</name>
    <dbReference type="NCBI Taxonomy" id="2163959"/>
    <lineage>
        <taxon>Bacteria</taxon>
        <taxon>Bacillati</taxon>
        <taxon>Bacillota</taxon>
        <taxon>Bacilli</taxon>
        <taxon>Bacillales</taxon>
        <taxon>Candidatus Carbonibacillus</taxon>
    </lineage>
</organism>
<evidence type="ECO:0000256" key="6">
    <source>
        <dbReference type="SAM" id="Phobius"/>
    </source>
</evidence>
<evidence type="ECO:0000313" key="8">
    <source>
        <dbReference type="EMBL" id="PTQ56260.1"/>
    </source>
</evidence>
<feature type="domain" description="Type II secretion system protein GspF" evidence="7">
    <location>
        <begin position="109"/>
        <end position="235"/>
    </location>
</feature>
<protein>
    <submittedName>
        <fullName evidence="8">Flp pilus assembly protein TadB</fullName>
    </submittedName>
</protein>
<feature type="transmembrane region" description="Helical" evidence="6">
    <location>
        <begin position="6"/>
        <end position="28"/>
    </location>
</feature>
<keyword evidence="5 6" id="KW-0472">Membrane</keyword>
<dbReference type="AlphaFoldDB" id="A0A2R6Y0S2"/>
<accession>A0A2R6Y0S2</accession>
<dbReference type="EMBL" id="PEBX01000036">
    <property type="protein sequence ID" value="PTQ56260.1"/>
    <property type="molecule type" value="Genomic_DNA"/>
</dbReference>
<evidence type="ECO:0000313" key="9">
    <source>
        <dbReference type="Proteomes" id="UP000244338"/>
    </source>
</evidence>
<feature type="transmembrane region" description="Helical" evidence="6">
    <location>
        <begin position="251"/>
        <end position="273"/>
    </location>
</feature>
<gene>
    <name evidence="8" type="ORF">BSOLF_0537</name>
</gene>
<evidence type="ECO:0000256" key="4">
    <source>
        <dbReference type="ARBA" id="ARBA00022989"/>
    </source>
</evidence>
<evidence type="ECO:0000256" key="1">
    <source>
        <dbReference type="ARBA" id="ARBA00004651"/>
    </source>
</evidence>
<dbReference type="PANTHER" id="PTHR35007">
    <property type="entry name" value="INTEGRAL MEMBRANE PROTEIN-RELATED"/>
    <property type="match status" value="1"/>
</dbReference>
<comment type="caution">
    <text evidence="8">The sequence shown here is derived from an EMBL/GenBank/DDBJ whole genome shotgun (WGS) entry which is preliminary data.</text>
</comment>
<evidence type="ECO:0000256" key="5">
    <source>
        <dbReference type="ARBA" id="ARBA00023136"/>
    </source>
</evidence>
<feature type="transmembrane region" description="Helical" evidence="6">
    <location>
        <begin position="219"/>
        <end position="239"/>
    </location>
</feature>
<dbReference type="InterPro" id="IPR018076">
    <property type="entry name" value="T2SS_GspF_dom"/>
</dbReference>
<sequence>MSELSAALIILSLGSLLYAFNIDVYNIFKEKIDPFNQARRIWQTQKNIQYVAGSILFFFVVRLFGGWFFSLILSVLFFLFLKFAWSKINLVFKRSKLRKAMLKDMDSLINSLVNALQSGYGFLAALKATQTYIPEPLKSEIGKIVDRVESGKMDLEESLFLFHEQYKLPETRRFVYTLSFAAKYSGRDLIPVLKAMAGTFRMIYQTQEKLNARTTQIKLSLYILPISPIIMLGMLQLAMPEAVQILFHEGRMILFIGLSLIAAALIWSLNMIAKFSEKE</sequence>
<evidence type="ECO:0000259" key="7">
    <source>
        <dbReference type="Pfam" id="PF00482"/>
    </source>
</evidence>
<dbReference type="Proteomes" id="UP000244338">
    <property type="component" value="Unassembled WGS sequence"/>
</dbReference>
<feature type="transmembrane region" description="Helical" evidence="6">
    <location>
        <begin position="48"/>
        <end position="65"/>
    </location>
</feature>
<keyword evidence="3 6" id="KW-0812">Transmembrane</keyword>
<proteinExistence type="predicted"/>
<name>A0A2R6Y0S2_9BACL</name>
<dbReference type="PANTHER" id="PTHR35007:SF1">
    <property type="entry name" value="PILUS ASSEMBLY PROTEIN"/>
    <property type="match status" value="1"/>
</dbReference>
<evidence type="ECO:0000256" key="2">
    <source>
        <dbReference type="ARBA" id="ARBA00022475"/>
    </source>
</evidence>
<evidence type="ECO:0000256" key="3">
    <source>
        <dbReference type="ARBA" id="ARBA00022692"/>
    </source>
</evidence>
<feature type="transmembrane region" description="Helical" evidence="6">
    <location>
        <begin position="71"/>
        <end position="92"/>
    </location>
</feature>
<comment type="subcellular location">
    <subcellularLocation>
        <location evidence="1">Cell membrane</location>
        <topology evidence="1">Multi-pass membrane protein</topology>
    </subcellularLocation>
</comment>
<keyword evidence="4 6" id="KW-1133">Transmembrane helix</keyword>
<dbReference type="Pfam" id="PF00482">
    <property type="entry name" value="T2SSF"/>
    <property type="match status" value="1"/>
</dbReference>
<dbReference type="GO" id="GO:0005886">
    <property type="term" value="C:plasma membrane"/>
    <property type="evidence" value="ECO:0007669"/>
    <property type="project" value="UniProtKB-SubCell"/>
</dbReference>
<reference evidence="9" key="1">
    <citation type="journal article" date="2018" name="Sci. Rep.">
        <title>Lignite coal burning seam in the remote Altai Mountains harbors a hydrogen-driven thermophilic microbial community.</title>
        <authorList>
            <person name="Kadnikov V.V."/>
            <person name="Mardanov A.V."/>
            <person name="Ivasenko D.A."/>
            <person name="Antsiferov D.V."/>
            <person name="Beletsky A.V."/>
            <person name="Karnachuk O.V."/>
            <person name="Ravin N.V."/>
        </authorList>
    </citation>
    <scope>NUCLEOTIDE SEQUENCE [LARGE SCALE GENOMIC DNA]</scope>
</reference>